<dbReference type="PROSITE" id="PS50928">
    <property type="entry name" value="ABC_TM1"/>
    <property type="match status" value="1"/>
</dbReference>
<dbReference type="InterPro" id="IPR010065">
    <property type="entry name" value="AA_ABC_transptr_permease_3TM"/>
</dbReference>
<comment type="similarity">
    <text evidence="3">Belongs to the binding-protein-dependent transport system permease family. HisMQ subfamily.</text>
</comment>
<dbReference type="GO" id="GO:0022857">
    <property type="term" value="F:transmembrane transporter activity"/>
    <property type="evidence" value="ECO:0007669"/>
    <property type="project" value="InterPro"/>
</dbReference>
<evidence type="ECO:0000313" key="13">
    <source>
        <dbReference type="Proteomes" id="UP000461670"/>
    </source>
</evidence>
<evidence type="ECO:0000256" key="4">
    <source>
        <dbReference type="ARBA" id="ARBA00022448"/>
    </source>
</evidence>
<evidence type="ECO:0000256" key="10">
    <source>
        <dbReference type="RuleBase" id="RU363032"/>
    </source>
</evidence>
<organism evidence="12 13">
    <name type="scientific">Paracidovorax wautersii</name>
    <dbReference type="NCBI Taxonomy" id="1177982"/>
    <lineage>
        <taxon>Bacteria</taxon>
        <taxon>Pseudomonadati</taxon>
        <taxon>Pseudomonadota</taxon>
        <taxon>Betaproteobacteria</taxon>
        <taxon>Burkholderiales</taxon>
        <taxon>Comamonadaceae</taxon>
        <taxon>Paracidovorax</taxon>
    </lineage>
</organism>
<evidence type="ECO:0000259" key="11">
    <source>
        <dbReference type="PROSITE" id="PS50928"/>
    </source>
</evidence>
<evidence type="ECO:0000256" key="8">
    <source>
        <dbReference type="ARBA" id="ARBA00022989"/>
    </source>
</evidence>
<evidence type="ECO:0000256" key="2">
    <source>
        <dbReference type="ARBA" id="ARBA00004429"/>
    </source>
</evidence>
<evidence type="ECO:0000256" key="6">
    <source>
        <dbReference type="ARBA" id="ARBA00022692"/>
    </source>
</evidence>
<dbReference type="GO" id="GO:0006865">
    <property type="term" value="P:amino acid transport"/>
    <property type="evidence" value="ECO:0007669"/>
    <property type="project" value="UniProtKB-KW"/>
</dbReference>
<dbReference type="CDD" id="cd06261">
    <property type="entry name" value="TM_PBP2"/>
    <property type="match status" value="1"/>
</dbReference>
<name>A0A7V8JNR3_9BURK</name>
<accession>A0A7V8JNR3</accession>
<dbReference type="InterPro" id="IPR035906">
    <property type="entry name" value="MetI-like_sf"/>
</dbReference>
<dbReference type="PANTHER" id="PTHR30614">
    <property type="entry name" value="MEMBRANE COMPONENT OF AMINO ACID ABC TRANSPORTER"/>
    <property type="match status" value="1"/>
</dbReference>
<keyword evidence="6 10" id="KW-0812">Transmembrane</keyword>
<keyword evidence="5" id="KW-1003">Cell membrane</keyword>
<dbReference type="GO" id="GO:0043190">
    <property type="term" value="C:ATP-binding cassette (ABC) transporter complex"/>
    <property type="evidence" value="ECO:0007669"/>
    <property type="project" value="InterPro"/>
</dbReference>
<evidence type="ECO:0000256" key="9">
    <source>
        <dbReference type="ARBA" id="ARBA00023136"/>
    </source>
</evidence>
<dbReference type="Proteomes" id="UP000461670">
    <property type="component" value="Unassembled WGS sequence"/>
</dbReference>
<feature type="transmembrane region" description="Helical" evidence="10">
    <location>
        <begin position="189"/>
        <end position="210"/>
    </location>
</feature>
<evidence type="ECO:0000256" key="5">
    <source>
        <dbReference type="ARBA" id="ARBA00022475"/>
    </source>
</evidence>
<protein>
    <submittedName>
        <fullName evidence="12">Glutamine transport system permease protein GlnP</fullName>
    </submittedName>
</protein>
<comment type="subcellular location">
    <subcellularLocation>
        <location evidence="2">Cell inner membrane</location>
        <topology evidence="2">Multi-pass membrane protein</topology>
    </subcellularLocation>
    <subcellularLocation>
        <location evidence="10">Cell membrane</location>
        <topology evidence="10">Multi-pass membrane protein</topology>
    </subcellularLocation>
</comment>
<dbReference type="AlphaFoldDB" id="A0A7V8JNR3"/>
<comment type="function">
    <text evidence="1">Part of the binding-protein-dependent transport system for glutamine; probably responsible for the translocation of the substrate across the membrane.</text>
</comment>
<reference evidence="13" key="1">
    <citation type="journal article" date="2020" name="MBio">
        <title>Horizontal gene transfer to a defensive symbiont with a reduced genome amongst a multipartite beetle microbiome.</title>
        <authorList>
            <person name="Waterworth S.C."/>
            <person name="Florez L.V."/>
            <person name="Rees E.R."/>
            <person name="Hertweck C."/>
            <person name="Kaltenpoth M."/>
            <person name="Kwan J.C."/>
        </authorList>
    </citation>
    <scope>NUCLEOTIDE SEQUENCE [LARGE SCALE GENOMIC DNA]</scope>
</reference>
<evidence type="ECO:0000256" key="7">
    <source>
        <dbReference type="ARBA" id="ARBA00022970"/>
    </source>
</evidence>
<dbReference type="SUPFAM" id="SSF161098">
    <property type="entry name" value="MetI-like"/>
    <property type="match status" value="1"/>
</dbReference>
<evidence type="ECO:0000256" key="3">
    <source>
        <dbReference type="ARBA" id="ARBA00010072"/>
    </source>
</evidence>
<evidence type="ECO:0000313" key="12">
    <source>
        <dbReference type="EMBL" id="KAF1018731.1"/>
    </source>
</evidence>
<dbReference type="Gene3D" id="1.10.3720.10">
    <property type="entry name" value="MetI-like"/>
    <property type="match status" value="1"/>
</dbReference>
<sequence length="226" mass="24884">MNYDWDFAAVWAYRQMFFDGALGSLRIAAVAIAAGVVVGAALAAMRLSKSGWLAYPALWWTEFYRNTPPLLHFFWAFYALPVVLGISLSPYAAAIIALSTQSGAFYAEVFRGGVLSIERGQWEGARALGMKPVAVVRRVILPQVLQRMLAPFLERSFELIKTTALASTLAYSDLIYQAMQVNSITFRPLEVYTCVAAIFFFTLLTLSLGAHAVEKRLLRAGVPSAS</sequence>
<evidence type="ECO:0000256" key="1">
    <source>
        <dbReference type="ARBA" id="ARBA00003159"/>
    </source>
</evidence>
<proteinExistence type="inferred from homology"/>
<feature type="transmembrane region" description="Helical" evidence="10">
    <location>
        <begin position="73"/>
        <end position="98"/>
    </location>
</feature>
<keyword evidence="7" id="KW-0029">Amino-acid transport</keyword>
<dbReference type="Pfam" id="PF00528">
    <property type="entry name" value="BPD_transp_1"/>
    <property type="match status" value="1"/>
</dbReference>
<dbReference type="PANTHER" id="PTHR30614:SF20">
    <property type="entry name" value="GLUTAMINE TRANSPORT SYSTEM PERMEASE PROTEIN GLNP"/>
    <property type="match status" value="1"/>
</dbReference>
<keyword evidence="9 10" id="KW-0472">Membrane</keyword>
<gene>
    <name evidence="12" type="primary">glnP_6</name>
    <name evidence="12" type="ORF">GAK30_03533</name>
</gene>
<feature type="transmembrane region" description="Helical" evidence="10">
    <location>
        <begin position="20"/>
        <end position="44"/>
    </location>
</feature>
<keyword evidence="8 10" id="KW-1133">Transmembrane helix</keyword>
<dbReference type="InterPro" id="IPR000515">
    <property type="entry name" value="MetI-like"/>
</dbReference>
<dbReference type="NCBIfam" id="TIGR01726">
    <property type="entry name" value="HEQRo_perm_3TM"/>
    <property type="match status" value="1"/>
</dbReference>
<keyword evidence="4 10" id="KW-0813">Transport</keyword>
<feature type="domain" description="ABC transmembrane type-1" evidence="11">
    <location>
        <begin position="21"/>
        <end position="210"/>
    </location>
</feature>
<dbReference type="EMBL" id="WNDQ01000076">
    <property type="protein sequence ID" value="KAF1018731.1"/>
    <property type="molecule type" value="Genomic_DNA"/>
</dbReference>
<comment type="caution">
    <text evidence="12">The sequence shown here is derived from an EMBL/GenBank/DDBJ whole genome shotgun (WGS) entry which is preliminary data.</text>
</comment>
<dbReference type="InterPro" id="IPR043429">
    <property type="entry name" value="ArtM/GltK/GlnP/TcyL/YhdX-like"/>
</dbReference>